<evidence type="ECO:0000313" key="3">
    <source>
        <dbReference type="Proteomes" id="UP000309673"/>
    </source>
</evidence>
<protein>
    <recommendedName>
        <fullName evidence="1">Glycosyl hydrolase family 13 catalytic domain-containing protein</fullName>
    </recommendedName>
</protein>
<dbReference type="SUPFAM" id="SSF51445">
    <property type="entry name" value="(Trans)glycosidases"/>
    <property type="match status" value="1"/>
</dbReference>
<dbReference type="GO" id="GO:0005975">
    <property type="term" value="P:carbohydrate metabolic process"/>
    <property type="evidence" value="ECO:0007669"/>
    <property type="project" value="InterPro"/>
</dbReference>
<dbReference type="Gene3D" id="3.20.20.80">
    <property type="entry name" value="Glycosidases"/>
    <property type="match status" value="1"/>
</dbReference>
<dbReference type="Proteomes" id="UP000309673">
    <property type="component" value="Unassembled WGS sequence"/>
</dbReference>
<gene>
    <name evidence="2" type="ORF">E5161_09115</name>
</gene>
<accession>A0A4U0FBR8</accession>
<dbReference type="OrthoDB" id="9761875at2"/>
<comment type="caution">
    <text evidence="2">The sequence shown here is derived from an EMBL/GenBank/DDBJ whole genome shotgun (WGS) entry which is preliminary data.</text>
</comment>
<dbReference type="InterPro" id="IPR006047">
    <property type="entry name" value="GH13_cat_dom"/>
</dbReference>
<dbReference type="RefSeq" id="WP_136777415.1">
    <property type="nucleotide sequence ID" value="NZ_SUPK01000004.1"/>
</dbReference>
<reference evidence="2 3" key="1">
    <citation type="submission" date="2019-04" db="EMBL/GenBank/DDBJ databases">
        <title>Cohnella sp. nov., isolated from soil.</title>
        <authorList>
            <person name="Kim W."/>
        </authorList>
    </citation>
    <scope>NUCLEOTIDE SEQUENCE [LARGE SCALE GENOMIC DNA]</scope>
    <source>
        <strain evidence="2 3">CAU 1483</strain>
    </source>
</reference>
<dbReference type="SUPFAM" id="SSF51011">
    <property type="entry name" value="Glycosyl hydrolase domain"/>
    <property type="match status" value="1"/>
</dbReference>
<organism evidence="2 3">
    <name type="scientific">Cohnella pontilimi</name>
    <dbReference type="NCBI Taxonomy" id="2564100"/>
    <lineage>
        <taxon>Bacteria</taxon>
        <taxon>Bacillati</taxon>
        <taxon>Bacillota</taxon>
        <taxon>Bacilli</taxon>
        <taxon>Bacillales</taxon>
        <taxon>Paenibacillaceae</taxon>
        <taxon>Cohnella</taxon>
    </lineage>
</organism>
<feature type="domain" description="Glycosyl hydrolase family 13 catalytic" evidence="1">
    <location>
        <begin position="277"/>
        <end position="601"/>
    </location>
</feature>
<name>A0A4U0FBR8_9BACL</name>
<dbReference type="PANTHER" id="PTHR10357">
    <property type="entry name" value="ALPHA-AMYLASE FAMILY MEMBER"/>
    <property type="match status" value="1"/>
</dbReference>
<dbReference type="SMART" id="SM00642">
    <property type="entry name" value="Aamy"/>
    <property type="match status" value="1"/>
</dbReference>
<dbReference type="EMBL" id="SUPK01000004">
    <property type="protein sequence ID" value="TJY42160.1"/>
    <property type="molecule type" value="Genomic_DNA"/>
</dbReference>
<dbReference type="CDD" id="cd00551">
    <property type="entry name" value="AmyAc_family"/>
    <property type="match status" value="1"/>
</dbReference>
<dbReference type="Pfam" id="PF00128">
    <property type="entry name" value="Alpha-amylase"/>
    <property type="match status" value="1"/>
</dbReference>
<keyword evidence="3" id="KW-1185">Reference proteome</keyword>
<dbReference type="AlphaFoldDB" id="A0A4U0FBR8"/>
<dbReference type="InterPro" id="IPR017853">
    <property type="entry name" value="GH"/>
</dbReference>
<sequence length="682" mass="76217">MPLTDDIRHFAGDGLVCTFDRRNGGLLAVSSHEAVWHGSLAVDVGCDGNYTAGRLVYHSFEGANTWELPRIEPPDSALSGREWEFRGFEESAGVLSTKFVLEELALEMRYQAVEGTLEITAVVVNRGKAMKHINGVAFIASQHAISSTVFDFPGNVPYPEFRAEDMQDGNVVSTGLVNPVIRLRSDGHNTNLIFVDEQEKWATGVYRTGDTLHSVNLAAVEANLEPGRPLTAGVLYIQPVGTADPFAPIRALYTRKGWLPPTNGHRDGVLYSCHPHGTMDAGFPIRRDLYQYAEEMQGLREVGIDHVWVLPIFEHLDRGVYHPTDQRIVDRRYGGDEAVSAFSRRLHELGMTLLFDYVPHGPELEDPLGKTHRHWASLRRDGMPQIEWNCLSFDMTNPEYLQYTKDLVKEHVERFGVDGARIDCAMGGLTNWRPYGDHRPSNSNLMGGIEISKAIRDGFVEAGKKPLVTPENFNPVPAYAPYTDVFYDMALYRVLFELEGAALSPEAYARELTRWLEAEMLSTMPGYVKLRFLGNHDTVTWVWNKARATKWYGVDKAKALWVVLSCIDGMPMIYQGDEDASIYGGDGPDLRQFFRELFTMRKKHLSNDFTTEYVYTGTPVMAFYRRRGDEARFVAVNLGPEPALLETDAGVAGAELLLGGAESSTGTRVTLAGYGCAVWRLT</sequence>
<evidence type="ECO:0000313" key="2">
    <source>
        <dbReference type="EMBL" id="TJY42160.1"/>
    </source>
</evidence>
<proteinExistence type="predicted"/>
<dbReference type="Gene3D" id="2.60.40.1180">
    <property type="entry name" value="Golgi alpha-mannosidase II"/>
    <property type="match status" value="1"/>
</dbReference>
<evidence type="ECO:0000259" key="1">
    <source>
        <dbReference type="SMART" id="SM00642"/>
    </source>
</evidence>
<dbReference type="InterPro" id="IPR013780">
    <property type="entry name" value="Glyco_hydro_b"/>
</dbReference>